<dbReference type="PANTHER" id="PTHR33371:SF16">
    <property type="entry name" value="MCE-FAMILY PROTEIN MCE3F"/>
    <property type="match status" value="1"/>
</dbReference>
<gene>
    <name evidence="2" type="ORF">MCNF_39440</name>
</gene>
<keyword evidence="3" id="KW-1185">Reference proteome</keyword>
<dbReference type="InterPro" id="IPR052336">
    <property type="entry name" value="MlaD_Phospholipid_Transporter"/>
</dbReference>
<evidence type="ECO:0000313" key="2">
    <source>
        <dbReference type="EMBL" id="BBZ35339.1"/>
    </source>
</evidence>
<dbReference type="Pfam" id="PF02470">
    <property type="entry name" value="MlaD"/>
    <property type="match status" value="1"/>
</dbReference>
<name>A0A7I7Y195_9MYCO</name>
<dbReference type="GO" id="GO:0005576">
    <property type="term" value="C:extracellular region"/>
    <property type="evidence" value="ECO:0007669"/>
    <property type="project" value="TreeGrafter"/>
</dbReference>
<dbReference type="InterPro" id="IPR003399">
    <property type="entry name" value="Mce/MlaD"/>
</dbReference>
<protein>
    <submittedName>
        <fullName evidence="2">ABC transporter substrate-binding protein</fullName>
    </submittedName>
</protein>
<evidence type="ECO:0000313" key="3">
    <source>
        <dbReference type="Proteomes" id="UP000466931"/>
    </source>
</evidence>
<dbReference type="RefSeq" id="WP_085149869.1">
    <property type="nucleotide sequence ID" value="NZ_AP022612.1"/>
</dbReference>
<organism evidence="2 3">
    <name type="scientific">Mycolicibacterium confluentis</name>
    <dbReference type="NCBI Taxonomy" id="28047"/>
    <lineage>
        <taxon>Bacteria</taxon>
        <taxon>Bacillati</taxon>
        <taxon>Actinomycetota</taxon>
        <taxon>Actinomycetes</taxon>
        <taxon>Mycobacteriales</taxon>
        <taxon>Mycobacteriaceae</taxon>
        <taxon>Mycolicibacterium</taxon>
    </lineage>
</organism>
<dbReference type="InterPro" id="IPR005693">
    <property type="entry name" value="Mce"/>
</dbReference>
<proteinExistence type="predicted"/>
<feature type="domain" description="Mce/MlaD" evidence="1">
    <location>
        <begin position="39"/>
        <end position="111"/>
    </location>
</feature>
<dbReference type="AlphaFoldDB" id="A0A7I7Y195"/>
<dbReference type="PANTHER" id="PTHR33371">
    <property type="entry name" value="INTERMEMBRANE PHOSPHOLIPID TRANSPORT SYSTEM BINDING PROTEIN MLAD-RELATED"/>
    <property type="match status" value="1"/>
</dbReference>
<dbReference type="OrthoDB" id="4741753at2"/>
<accession>A0A7I7Y195</accession>
<dbReference type="NCBIfam" id="TIGR00996">
    <property type="entry name" value="Mtu_fam_mce"/>
    <property type="match status" value="1"/>
</dbReference>
<dbReference type="Proteomes" id="UP000466931">
    <property type="component" value="Chromosome"/>
</dbReference>
<evidence type="ECO:0000259" key="1">
    <source>
        <dbReference type="Pfam" id="PF02470"/>
    </source>
</evidence>
<sequence>MRRLVVVQVAIFAVIAAIVVPFGIRFVAGSQGFRTPLLLNATMTDAFGLTAGTSVTVRGVEVGTVDDVRLGPDGTARIRLAVDPDTRIPRDAIMTVGMGTAAGIQSVDLLPQSNDGPYLASGDTVAAPADRQPVQMDQVMAEAGRLAKKIDAKAVGDVSTELSDSFSGLGPSLAALIDNGADISQRIHARFGELEPLIAGTVNLVTTMAGQGNSFVRGMNASARFTTQLDDSGPVFLYLTDHAPETLTSVQKVMDTYRDTFGATLANLATVAPIIGDRTESLQTGLQAIPQGLYDLSSIVKKDRADFALIATQGPVCVHDVDRRAIGDLSPVQPNLVRYCPPSPDMQMRGAVNAPRPNDLGMQNSQIPGGVIGPPVARDPMKIPTLAELVYKWRMMLRGNDVPR</sequence>
<reference evidence="2" key="2">
    <citation type="submission" date="2020-02" db="EMBL/GenBank/DDBJ databases">
        <authorList>
            <person name="Matsumoto Y."/>
            <person name="Motooka D."/>
            <person name="Nakamura S."/>
        </authorList>
    </citation>
    <scope>NUCLEOTIDE SEQUENCE</scope>
    <source>
        <strain evidence="2">JCM 13671</strain>
    </source>
</reference>
<reference evidence="2" key="1">
    <citation type="journal article" date="2019" name="Emerg. Microbes Infect.">
        <title>Comprehensive subspecies identification of 175 nontuberculous mycobacteria species based on 7547 genomic profiles.</title>
        <authorList>
            <person name="Matsumoto Y."/>
            <person name="Kinjo T."/>
            <person name="Motooka D."/>
            <person name="Nabeya D."/>
            <person name="Jung N."/>
            <person name="Uechi K."/>
            <person name="Horii T."/>
            <person name="Iida T."/>
            <person name="Fujita J."/>
            <person name="Nakamura S."/>
        </authorList>
    </citation>
    <scope>NUCLEOTIDE SEQUENCE [LARGE SCALE GENOMIC DNA]</scope>
    <source>
        <strain evidence="2">JCM 13671</strain>
    </source>
</reference>
<dbReference type="EMBL" id="AP022612">
    <property type="protein sequence ID" value="BBZ35339.1"/>
    <property type="molecule type" value="Genomic_DNA"/>
</dbReference>